<evidence type="ECO:0000256" key="3">
    <source>
        <dbReference type="SAM" id="MobiDB-lite"/>
    </source>
</evidence>
<evidence type="ECO:0000313" key="6">
    <source>
        <dbReference type="Proteomes" id="UP001381693"/>
    </source>
</evidence>
<feature type="domain" description="SHSP" evidence="4">
    <location>
        <begin position="1413"/>
        <end position="1521"/>
    </location>
</feature>
<dbReference type="InterPro" id="IPR008978">
    <property type="entry name" value="HSP20-like_chaperone"/>
</dbReference>
<feature type="compositionally biased region" description="Low complexity" evidence="3">
    <location>
        <begin position="1548"/>
        <end position="1562"/>
    </location>
</feature>
<keyword evidence="6" id="KW-1185">Reference proteome</keyword>
<dbReference type="Gene3D" id="2.60.40.790">
    <property type="match status" value="9"/>
</dbReference>
<feature type="domain" description="SHSP" evidence="4">
    <location>
        <begin position="953"/>
        <end position="1061"/>
    </location>
</feature>
<dbReference type="GO" id="GO:0051082">
    <property type="term" value="F:unfolded protein binding"/>
    <property type="evidence" value="ECO:0007669"/>
    <property type="project" value="TreeGrafter"/>
</dbReference>
<evidence type="ECO:0000313" key="5">
    <source>
        <dbReference type="EMBL" id="KAK7067253.1"/>
    </source>
</evidence>
<organism evidence="5 6">
    <name type="scientific">Halocaridina rubra</name>
    <name type="common">Hawaiian red shrimp</name>
    <dbReference type="NCBI Taxonomy" id="373956"/>
    <lineage>
        <taxon>Eukaryota</taxon>
        <taxon>Metazoa</taxon>
        <taxon>Ecdysozoa</taxon>
        <taxon>Arthropoda</taxon>
        <taxon>Crustacea</taxon>
        <taxon>Multicrustacea</taxon>
        <taxon>Malacostraca</taxon>
        <taxon>Eumalacostraca</taxon>
        <taxon>Eucarida</taxon>
        <taxon>Decapoda</taxon>
        <taxon>Pleocyemata</taxon>
        <taxon>Caridea</taxon>
        <taxon>Atyoidea</taxon>
        <taxon>Atyidae</taxon>
        <taxon>Halocaridina</taxon>
    </lineage>
</organism>
<protein>
    <recommendedName>
        <fullName evidence="4">SHSP domain-containing protein</fullName>
    </recommendedName>
</protein>
<dbReference type="GO" id="GO:0042026">
    <property type="term" value="P:protein refolding"/>
    <property type="evidence" value="ECO:0007669"/>
    <property type="project" value="TreeGrafter"/>
</dbReference>
<accession>A0AAN8ZXB6</accession>
<feature type="domain" description="SHSP" evidence="4">
    <location>
        <begin position="491"/>
        <end position="599"/>
    </location>
</feature>
<comment type="similarity">
    <text evidence="1 2">Belongs to the small heat shock protein (HSP20) family.</text>
</comment>
<evidence type="ECO:0000259" key="4">
    <source>
        <dbReference type="PROSITE" id="PS01031"/>
    </source>
</evidence>
<feature type="region of interest" description="Disordered" evidence="3">
    <location>
        <begin position="1"/>
        <end position="24"/>
    </location>
</feature>
<dbReference type="InterPro" id="IPR001436">
    <property type="entry name" value="Alpha-crystallin/sHSP_animal"/>
</dbReference>
<dbReference type="GO" id="GO:0005737">
    <property type="term" value="C:cytoplasm"/>
    <property type="evidence" value="ECO:0007669"/>
    <property type="project" value="TreeGrafter"/>
</dbReference>
<evidence type="ECO:0000256" key="2">
    <source>
        <dbReference type="RuleBase" id="RU003616"/>
    </source>
</evidence>
<dbReference type="PROSITE" id="PS01031">
    <property type="entry name" value="SHSP"/>
    <property type="match status" value="9"/>
</dbReference>
<feature type="domain" description="SHSP" evidence="4">
    <location>
        <begin position="722"/>
        <end position="830"/>
    </location>
</feature>
<feature type="domain" description="SHSP" evidence="4">
    <location>
        <begin position="1644"/>
        <end position="1752"/>
    </location>
</feature>
<feature type="region of interest" description="Disordered" evidence="3">
    <location>
        <begin position="1548"/>
        <end position="1590"/>
    </location>
</feature>
<dbReference type="SUPFAM" id="SSF49764">
    <property type="entry name" value="HSP20-like chaperones"/>
    <property type="match status" value="8"/>
</dbReference>
<dbReference type="GO" id="GO:0005634">
    <property type="term" value="C:nucleus"/>
    <property type="evidence" value="ECO:0007669"/>
    <property type="project" value="TreeGrafter"/>
</dbReference>
<feature type="domain" description="SHSP" evidence="4">
    <location>
        <begin position="260"/>
        <end position="368"/>
    </location>
</feature>
<comment type="caution">
    <text evidence="5">The sequence shown here is derived from an EMBL/GenBank/DDBJ whole genome shotgun (WGS) entry which is preliminary data.</text>
</comment>
<dbReference type="PANTHER" id="PTHR45640:SF26">
    <property type="entry name" value="RE23625P"/>
    <property type="match status" value="1"/>
</dbReference>
<dbReference type="GO" id="GO:0009408">
    <property type="term" value="P:response to heat"/>
    <property type="evidence" value="ECO:0007669"/>
    <property type="project" value="TreeGrafter"/>
</dbReference>
<feature type="domain" description="SHSP" evidence="4">
    <location>
        <begin position="1182"/>
        <end position="1290"/>
    </location>
</feature>
<evidence type="ECO:0000256" key="1">
    <source>
        <dbReference type="PROSITE-ProRule" id="PRU00285"/>
    </source>
</evidence>
<dbReference type="Pfam" id="PF00011">
    <property type="entry name" value="HSP20"/>
    <property type="match status" value="9"/>
</dbReference>
<dbReference type="InterPro" id="IPR002068">
    <property type="entry name" value="A-crystallin/Hsp20_dom"/>
</dbReference>
<feature type="domain" description="SHSP" evidence="4">
    <location>
        <begin position="81"/>
        <end position="190"/>
    </location>
</feature>
<proteinExistence type="inferred from homology"/>
<dbReference type="Proteomes" id="UP001381693">
    <property type="component" value="Unassembled WGS sequence"/>
</dbReference>
<gene>
    <name evidence="5" type="ORF">SK128_020018</name>
</gene>
<feature type="compositionally biased region" description="Low complexity" evidence="3">
    <location>
        <begin position="1"/>
        <end position="22"/>
    </location>
</feature>
<sequence>MSTVSKTTTTRKVTKTTTTTTTESCESPQITIEKRGDFFNDSFFEDRRQDYQVAVKEVLSKYGSQTSNTDELTNYRDLRTRDLKEENQAVRSTQDDNFHKIVIDVQDFIVGGEVNVKTVDEQRVVIEGHVQKQEGGTTSSKSFMKTFIFSDAEMEEIYSVMSSDGILTVTIPKKQQLQQIVNVERKITTTTQQTQNTSATSSLTGDRNLSITQKGNFFDDSFFEDARQPFQEAVKDVLQKSNEATSQTDVITTYRNLRQRELKDETQAATVSDDQKQHKIIVDVQDFINGGEVIVKTVGEREVVIEGSIKKQEGNKTSSKSFRKSYTLPEDIVCEEVTSVVSADGVLTITAPKKPRALMPGEVNVPLAIQQTDANKLALTANTTNTALQSVNQTSTNQSQLTSQETQQNVTSVQKKVTTVTQQSQVSSDNTSCISSDKSLCITKKGDFFNDSFFEDARKPFQEAVRDVLQKSNITTTQSDEITSYRDLRQRDLKEETQAATVSDETHQQKIIVDVQDFINGGEVIVKTVGEREVLIEGSIKKQEGNTTSSKSFRKRYVLPEDIISESVTSVVSSDGVLTITAPKKPKALLPGEVNIPMAIQQADINKQAVTANTTDTALQSVTQTSTNENQIAAQETQQNVTTVQKKVTTVTQQAQVTSDNTSTVSSDKSLCITKKGDFFNDSFFEDARKPFQEAVRDVLQKSNITTTQTDELTSYRNLRQQDLKEETQAATISDDQQCHKIIVDVQDFIDGGEVVVKTVGEREVLIEGSIKKQVGNTTSSKSFCKRYVLPEDIIVESVDSVVSSDGVLTIIAPRKPKALMPGAVNVPLAIQQSDINKQINISDTTDRALQSVTQTSTNENQVASQETQQNINTMQKKVTTVTQQTQITADNMSNVSSDRSLCITKKGDFFNDSFFEDARKPFQEAVRDVLQKSNVTTTQTDELTSYRNLRQQDLKEETQAATVSDDQQHHKIIVDVQDFIDGGEVVVKTVGEREVVIEGSIKKQEGNTSSSKSFRKRYVLPEDIISESVDSVVSSDGVLTIIAPKKPRASMPGEVNIPLAIQQSDVNKQAIAANTTDTALQTVMSTNENQNVAQETQQNVTTVQKKVMTVTQQTQVTADNTSTVSSDRSLCITKKGDFFNDSFFEDARKPFQEAVRDVLQKSKITTTQTDELTSYRNLRQQDLKEETQAATVSDDQQCHKIIVDVQDFINGGEVVVKTVGEREVVIEGSIKKQEGNTTSSKSFRKRYVLPEDIVSESVNSVVSSDGVLTIIAPKKPKALMPGEISVPLAIQQTDANKQVITTNTTDTAVQSVQRTSTDEKQIASQDIQQNVTSVQKKVSTVTQQKHVTSDNTSCVSSDKSLCITKKGDFFIDSFFEDARKPFQEAVRDVLQKSNITTSQTDELTSYRDLRQRELKEETQAATVSDDNRQHKIIVDVQDFLNGGEVIVKTVGEREIVIEGSIKIQEGNKTSSKSFLKRYILPEDIISESVDSVVSSDGVLTIIAPKKPTALMPGEAQVSVAVQQTNLNKQLDTALNKTDVALHSINQTSTNQTSSASQETQQHVTIQKKVSTVTQQSHVTSDSTSDTSSDRSLCITKKGDFFHDSFFEDARKPFQEAVRDVLQKSNVSSSQTDEITTYRNLRQTDLKEETQAIAISDGQEQHKIIVDVMDFINGGEVTVKTVGEREVVIEGSIKKQEGNKTSSKSFRKRYILPEDIQPDSVTSVVSSDGVLTINAPKKRDVSQQKEHFIPITYQQADVTKQVHLTASGNTVTQSSNQSSISQKEVSVQEKQQNISIEKSVTAVAQQSSNVASERTLIITRKGEFFSDTYFEDARKPFQSAVQDVLLKAKEDTSKTNIIATYRNLRERNLREETQAAAVRDDQQQHKIIVDVKDFITGGTVSVKIVNSREVLIEGKVTKQEGNTTSSKSFRKRYVLPEDIQEESVTSVVSSDGILTVVATKKL</sequence>
<feature type="compositionally biased region" description="Low complexity" evidence="3">
    <location>
        <begin position="1570"/>
        <end position="1587"/>
    </location>
</feature>
<dbReference type="EMBL" id="JAXCGZ010018892">
    <property type="protein sequence ID" value="KAK7067253.1"/>
    <property type="molecule type" value="Genomic_DNA"/>
</dbReference>
<dbReference type="PANTHER" id="PTHR45640">
    <property type="entry name" value="HEAT SHOCK PROTEIN HSP-12.2-RELATED"/>
    <property type="match status" value="1"/>
</dbReference>
<reference evidence="5 6" key="1">
    <citation type="submission" date="2023-11" db="EMBL/GenBank/DDBJ databases">
        <title>Halocaridina rubra genome assembly.</title>
        <authorList>
            <person name="Smith C."/>
        </authorList>
    </citation>
    <scope>NUCLEOTIDE SEQUENCE [LARGE SCALE GENOMIC DNA]</scope>
    <source>
        <strain evidence="5">EP-1</strain>
        <tissue evidence="5">Whole</tissue>
    </source>
</reference>
<name>A0AAN8ZXB6_HALRR</name>
<feature type="domain" description="SHSP" evidence="4">
    <location>
        <begin position="1867"/>
        <end position="1962"/>
    </location>
</feature>
<dbReference type="CDD" id="cd06526">
    <property type="entry name" value="metazoan_ACD"/>
    <property type="match status" value="6"/>
</dbReference>